<dbReference type="Gene3D" id="3.90.640.10">
    <property type="entry name" value="Actin, Chain A, domain 4"/>
    <property type="match status" value="1"/>
</dbReference>
<proteinExistence type="inferred from homology"/>
<dbReference type="EMBL" id="JAIVGD010000001">
    <property type="protein sequence ID" value="KAH0781315.1"/>
    <property type="molecule type" value="Genomic_DNA"/>
</dbReference>
<dbReference type="PRINTS" id="PR00190">
    <property type="entry name" value="ACTIN"/>
</dbReference>
<comment type="similarity">
    <text evidence="1">Belongs to the actin family.</text>
</comment>
<dbReference type="Gene3D" id="3.30.420.40">
    <property type="match status" value="4"/>
</dbReference>
<dbReference type="SMART" id="SM00268">
    <property type="entry name" value="ACTIN"/>
    <property type="match status" value="1"/>
</dbReference>
<evidence type="ECO:0000313" key="2">
    <source>
        <dbReference type="EMBL" id="KAH0781315.1"/>
    </source>
</evidence>
<protein>
    <recommendedName>
        <fullName evidence="4">Actin</fullName>
    </recommendedName>
</protein>
<sequence length="199" mass="22267">MFEKFSVPSMYVAIQSVLSQFACGRLTGIVLNSGDNATHTVPIYEGHALPHAISWLGLGGRDITDYFTRILSEGGYVFHGTIREHATRHMKETITYVALDFEKEIEKAKNRSSVEKAFVLLSGKVLNIERMSKEITALAPINTKIEVIAPPERKYITWIGGSILASLSTFKRKLIMKGEYDEFGPSIVSKLCENYFKAD</sequence>
<evidence type="ECO:0008006" key="4">
    <source>
        <dbReference type="Google" id="ProtNLM"/>
    </source>
</evidence>
<organism evidence="2 3">
    <name type="scientific">Solanum tuberosum</name>
    <name type="common">Potato</name>
    <dbReference type="NCBI Taxonomy" id="4113"/>
    <lineage>
        <taxon>Eukaryota</taxon>
        <taxon>Viridiplantae</taxon>
        <taxon>Streptophyta</taxon>
        <taxon>Embryophyta</taxon>
        <taxon>Tracheophyta</taxon>
        <taxon>Spermatophyta</taxon>
        <taxon>Magnoliopsida</taxon>
        <taxon>eudicotyledons</taxon>
        <taxon>Gunneridae</taxon>
        <taxon>Pentapetalae</taxon>
        <taxon>asterids</taxon>
        <taxon>lamiids</taxon>
        <taxon>Solanales</taxon>
        <taxon>Solanaceae</taxon>
        <taxon>Solanoideae</taxon>
        <taxon>Solaneae</taxon>
        <taxon>Solanum</taxon>
    </lineage>
</organism>
<dbReference type="PANTHER" id="PTHR11937">
    <property type="entry name" value="ACTIN"/>
    <property type="match status" value="1"/>
</dbReference>
<evidence type="ECO:0000256" key="1">
    <source>
        <dbReference type="RuleBase" id="RU000487"/>
    </source>
</evidence>
<dbReference type="InterPro" id="IPR004000">
    <property type="entry name" value="Actin"/>
</dbReference>
<dbReference type="SUPFAM" id="SSF53067">
    <property type="entry name" value="Actin-like ATPase domain"/>
    <property type="match status" value="2"/>
</dbReference>
<dbReference type="InterPro" id="IPR043129">
    <property type="entry name" value="ATPase_NBD"/>
</dbReference>
<dbReference type="Pfam" id="PF00022">
    <property type="entry name" value="Actin"/>
    <property type="match status" value="2"/>
</dbReference>
<keyword evidence="3" id="KW-1185">Reference proteome</keyword>
<evidence type="ECO:0000313" key="3">
    <source>
        <dbReference type="Proteomes" id="UP000826656"/>
    </source>
</evidence>
<reference evidence="2 3" key="1">
    <citation type="journal article" date="2021" name="bioRxiv">
        <title>Chromosome-scale and haplotype-resolved genome assembly of a tetraploid potato cultivar.</title>
        <authorList>
            <person name="Sun H."/>
            <person name="Jiao W.-B."/>
            <person name="Krause K."/>
            <person name="Campoy J.A."/>
            <person name="Goel M."/>
            <person name="Folz-Donahue K."/>
            <person name="Kukat C."/>
            <person name="Huettel B."/>
            <person name="Schneeberger K."/>
        </authorList>
    </citation>
    <scope>NUCLEOTIDE SEQUENCE [LARGE SCALE GENOMIC DNA]</scope>
    <source>
        <strain evidence="2">SolTubOtavaFocal</strain>
        <tissue evidence="2">Leaves</tissue>
    </source>
</reference>
<dbReference type="Proteomes" id="UP000826656">
    <property type="component" value="Unassembled WGS sequence"/>
</dbReference>
<comment type="caution">
    <text evidence="2">The sequence shown here is derived from an EMBL/GenBank/DDBJ whole genome shotgun (WGS) entry which is preliminary data.</text>
</comment>
<gene>
    <name evidence="2" type="ORF">KY290_000913</name>
</gene>
<accession>A0ABQ7WKQ8</accession>
<name>A0ABQ7WKQ8_SOLTU</name>